<dbReference type="SFLD" id="SFLDG01140">
    <property type="entry name" value="C2.B:_Phosphomannomutase_and_P"/>
    <property type="match status" value="1"/>
</dbReference>
<dbReference type="EMBL" id="SRMQ01000004">
    <property type="protein sequence ID" value="TGJ76654.1"/>
    <property type="molecule type" value="Genomic_DNA"/>
</dbReference>
<dbReference type="PANTHER" id="PTHR10000">
    <property type="entry name" value="PHOSPHOSERINE PHOSPHATASE"/>
    <property type="match status" value="1"/>
</dbReference>
<dbReference type="InterPro" id="IPR023214">
    <property type="entry name" value="HAD_sf"/>
</dbReference>
<dbReference type="SUPFAM" id="SSF56784">
    <property type="entry name" value="HAD-like"/>
    <property type="match status" value="1"/>
</dbReference>
<dbReference type="Proteomes" id="UP000297714">
    <property type="component" value="Unassembled WGS sequence"/>
</dbReference>
<evidence type="ECO:0000313" key="2">
    <source>
        <dbReference type="Proteomes" id="UP000297714"/>
    </source>
</evidence>
<dbReference type="InterPro" id="IPR000150">
    <property type="entry name" value="Cof"/>
</dbReference>
<dbReference type="EC" id="3.1.3.23" evidence="1"/>
<dbReference type="Gene3D" id="3.40.50.1000">
    <property type="entry name" value="HAD superfamily/HAD-like"/>
    <property type="match status" value="1"/>
</dbReference>
<evidence type="ECO:0000313" key="1">
    <source>
        <dbReference type="EMBL" id="TGJ76654.1"/>
    </source>
</evidence>
<dbReference type="AlphaFoldDB" id="A0A4Z0XZ00"/>
<dbReference type="OrthoDB" id="9781413at2"/>
<comment type="caution">
    <text evidence="1">The sequence shown here is derived from an EMBL/GenBank/DDBJ whole genome shotgun (WGS) entry which is preliminary data.</text>
</comment>
<keyword evidence="2" id="KW-1185">Reference proteome</keyword>
<accession>A0A4Z0XZ00</accession>
<dbReference type="GO" id="GO:0005829">
    <property type="term" value="C:cytosol"/>
    <property type="evidence" value="ECO:0007669"/>
    <property type="project" value="TreeGrafter"/>
</dbReference>
<dbReference type="CDD" id="cd07516">
    <property type="entry name" value="HAD_Pase"/>
    <property type="match status" value="1"/>
</dbReference>
<gene>
    <name evidence="1" type="primary">yidA</name>
    <name evidence="1" type="ORF">CAGA_11960</name>
</gene>
<dbReference type="RefSeq" id="WP_135658863.1">
    <property type="nucleotide sequence ID" value="NZ_JAJUFJ010000011.1"/>
</dbReference>
<proteinExistence type="predicted"/>
<dbReference type="SFLD" id="SFLDS00003">
    <property type="entry name" value="Haloacid_Dehalogenase"/>
    <property type="match status" value="1"/>
</dbReference>
<dbReference type="Gene3D" id="3.30.1240.10">
    <property type="match status" value="1"/>
</dbReference>
<dbReference type="NCBIfam" id="TIGR01484">
    <property type="entry name" value="HAD-SF-IIB"/>
    <property type="match status" value="1"/>
</dbReference>
<sequence>MNIKLIALDMDGTSLKTDKTMSPKTTRVLRAAAQRGIHIVPATGRVRNLIPDQILEVGSIRYAITANGATVVDLENDTVIYENLMTEEQSGRLVKYLMGCNVLVEAYTGGDSYVQKSQLDLVSTFKDYPQLYVDMFLKKQIAVDDLPEFLKKGKRRLEKINVPFMEPEVREKIWNKLSETNEFALTSSFNNNLEINGATTNKGDALRHLCERLGIKAEEVIAFGDETNDLKMLAFAGCGVAMQNGCDAAKKAADFVTLSNDEDGIPYALEKLAGIKA</sequence>
<dbReference type="GO" id="GO:0050308">
    <property type="term" value="F:sugar-phosphatase activity"/>
    <property type="evidence" value="ECO:0007669"/>
    <property type="project" value="UniProtKB-EC"/>
</dbReference>
<dbReference type="Pfam" id="PF08282">
    <property type="entry name" value="Hydrolase_3"/>
    <property type="match status" value="1"/>
</dbReference>
<name>A0A4Z0XZ00_9FIRM</name>
<dbReference type="InterPro" id="IPR036412">
    <property type="entry name" value="HAD-like_sf"/>
</dbReference>
<dbReference type="InterPro" id="IPR006379">
    <property type="entry name" value="HAD-SF_hydro_IIB"/>
</dbReference>
<dbReference type="PANTHER" id="PTHR10000:SF8">
    <property type="entry name" value="HAD SUPERFAMILY HYDROLASE-LIKE, TYPE 3"/>
    <property type="match status" value="1"/>
</dbReference>
<dbReference type="GO" id="GO:0000287">
    <property type="term" value="F:magnesium ion binding"/>
    <property type="evidence" value="ECO:0007669"/>
    <property type="project" value="TreeGrafter"/>
</dbReference>
<organism evidence="1 2">
    <name type="scientific">Caproiciproducens galactitolivorans</name>
    <dbReference type="NCBI Taxonomy" id="642589"/>
    <lineage>
        <taxon>Bacteria</taxon>
        <taxon>Bacillati</taxon>
        <taxon>Bacillota</taxon>
        <taxon>Clostridia</taxon>
        <taxon>Eubacteriales</taxon>
        <taxon>Acutalibacteraceae</taxon>
        <taxon>Caproiciproducens</taxon>
    </lineage>
</organism>
<protein>
    <submittedName>
        <fullName evidence="1">Sugar phosphatase YidA</fullName>
        <ecNumber evidence="1">3.1.3.23</ecNumber>
    </submittedName>
</protein>
<dbReference type="NCBIfam" id="TIGR00099">
    <property type="entry name" value="Cof-subfamily"/>
    <property type="match status" value="1"/>
</dbReference>
<keyword evidence="1" id="KW-0378">Hydrolase</keyword>
<reference evidence="1 2" key="1">
    <citation type="submission" date="2019-04" db="EMBL/GenBank/DDBJ databases">
        <authorList>
            <person name="Poehlein A."/>
            <person name="Bengelsdorf F.R."/>
            <person name="Duerre P."/>
            <person name="Daniel R."/>
        </authorList>
    </citation>
    <scope>NUCLEOTIDE SEQUENCE [LARGE SCALE GENOMIC DNA]</scope>
    <source>
        <strain evidence="1 2">BS-1</strain>
    </source>
</reference>